<evidence type="ECO:0000313" key="2">
    <source>
        <dbReference type="Proteomes" id="UP000286415"/>
    </source>
</evidence>
<gene>
    <name evidence="1" type="ORF">CSKR_114108</name>
</gene>
<name>A0A3R7FDX6_CLOSI</name>
<organism evidence="1 2">
    <name type="scientific">Clonorchis sinensis</name>
    <name type="common">Chinese liver fluke</name>
    <dbReference type="NCBI Taxonomy" id="79923"/>
    <lineage>
        <taxon>Eukaryota</taxon>
        <taxon>Metazoa</taxon>
        <taxon>Spiralia</taxon>
        <taxon>Lophotrochozoa</taxon>
        <taxon>Platyhelminthes</taxon>
        <taxon>Trematoda</taxon>
        <taxon>Digenea</taxon>
        <taxon>Opisthorchiida</taxon>
        <taxon>Opisthorchiata</taxon>
        <taxon>Opisthorchiidae</taxon>
        <taxon>Clonorchis</taxon>
    </lineage>
</organism>
<reference evidence="1 2" key="1">
    <citation type="journal article" date="2018" name="Biotechnol. Adv.">
        <title>Improved genomic resources and new bioinformatic workflow for the carcinogenic parasite Clonorchis sinensis: Biotechnological implications.</title>
        <authorList>
            <person name="Wang D."/>
            <person name="Korhonen P.K."/>
            <person name="Gasser R.B."/>
            <person name="Young N.D."/>
        </authorList>
    </citation>
    <scope>NUCLEOTIDE SEQUENCE [LARGE SCALE GENOMIC DNA]</scope>
    <source>
        <strain evidence="1">Cs-k2</strain>
    </source>
</reference>
<proteinExistence type="predicted"/>
<sequence length="141" mass="16018">MFHSFRESSGVRIKRNSERTPFTRLLKTRWQPTTGFTLFRAHQPHATGGVGLSLFTTGTPPLAVWNEQTVRLLRPPLIAYEFFPFLLVRQQTRLKFVSSSQTTDILSGRQMHNCQNILLSQSLTVQFACCPTDSSGQNFAE</sequence>
<dbReference type="Proteomes" id="UP000286415">
    <property type="component" value="Unassembled WGS sequence"/>
</dbReference>
<dbReference type="EMBL" id="NIRI02000010">
    <property type="protein sequence ID" value="KAG5454466.1"/>
    <property type="molecule type" value="Genomic_DNA"/>
</dbReference>
<comment type="caution">
    <text evidence="1">The sequence shown here is derived from an EMBL/GenBank/DDBJ whole genome shotgun (WGS) entry which is preliminary data.</text>
</comment>
<reference evidence="1 2" key="2">
    <citation type="journal article" date="2021" name="Genomics">
        <title>High-quality reference genome for Clonorchis sinensis.</title>
        <authorList>
            <person name="Young N.D."/>
            <person name="Stroehlein A.J."/>
            <person name="Kinkar L."/>
            <person name="Wang T."/>
            <person name="Sohn W.M."/>
            <person name="Chang B.C.H."/>
            <person name="Kaur P."/>
            <person name="Weisz D."/>
            <person name="Dudchenko O."/>
            <person name="Aiden E.L."/>
            <person name="Korhonen P.K."/>
            <person name="Gasser R.B."/>
        </authorList>
    </citation>
    <scope>NUCLEOTIDE SEQUENCE [LARGE SCALE GENOMIC DNA]</scope>
    <source>
        <strain evidence="1">Cs-k2</strain>
    </source>
</reference>
<dbReference type="InParanoid" id="A0A3R7FDX6"/>
<accession>A0A3R7FDX6</accession>
<protein>
    <submittedName>
        <fullName evidence="1">Uncharacterized protein</fullName>
    </submittedName>
</protein>
<evidence type="ECO:0000313" key="1">
    <source>
        <dbReference type="EMBL" id="KAG5454466.1"/>
    </source>
</evidence>
<keyword evidence="2" id="KW-1185">Reference proteome</keyword>
<dbReference type="AlphaFoldDB" id="A0A3R7FDX6"/>